<sequence length="564" mass="62811">MPFNPTNIPDRLLTICEILKLLIKTVQFKFPKRNMEFYASYVGRKVFPLVPKFNKVEDLMITISLLVDNGLEEKLVPKILNSCLCESLQSSSTVYDVEKFYNEYYKNSRKTPLIVYQGIWMRTEDYEKALGSLSPRSLTSLIPRSLPLSSPTIPLPAIPSLIPRSRPLSSPTIPSSAIPSLIPRSRPLSSPTIPSPTIPSLKPRLRSLLSRPPTLRPPTSRPLSSPTIPSSLMISRRIQLYPLPSCAIPSHAIPSTLTLPAPPPPSLASPSPAPQSLASSSQPYYTPAPQSLASPPPTPQSLASPPPTPQSLASPPPTPQSLASSSQPYYKPTHYTSISVPLTNDSNNSEGFLEWYQVFFENKYLVPSDYTKYPGLNEDYHEASGLNFIYDTSMNNCNSNLFYRSRSRLMVVLPSEIQTLIGIFPLVEGSNEPITLDRLAFLTVCYQKQSSLERLKQSEEADLLGNIIKATTESFYKQHGIFEDSVASSESLFLWISTFFLREITILQQTIDGVHNTCVKGRLIGIWIGQDGKIFLDIRGDCGPYLRWLSVYEHNISWSLKGAS</sequence>
<dbReference type="OrthoDB" id="3540485at2759"/>
<dbReference type="Proteomes" id="UP000177798">
    <property type="component" value="Chromosome 11"/>
</dbReference>
<feature type="compositionally biased region" description="Pro residues" evidence="1">
    <location>
        <begin position="260"/>
        <end position="273"/>
    </location>
</feature>
<dbReference type="EMBL" id="CP017824">
    <property type="protein sequence ID" value="APA13399.1"/>
    <property type="molecule type" value="Genomic_DNA"/>
</dbReference>
<protein>
    <submittedName>
        <fullName evidence="2">Uncharacterized protein</fullName>
    </submittedName>
</protein>
<evidence type="ECO:0000313" key="2">
    <source>
        <dbReference type="EMBL" id="APA13399.1"/>
    </source>
</evidence>
<evidence type="ECO:0000256" key="1">
    <source>
        <dbReference type="SAM" id="MobiDB-lite"/>
    </source>
</evidence>
<accession>A0A1D9QET6</accession>
<dbReference type="AlphaFoldDB" id="A0A1D9QET6"/>
<feature type="compositionally biased region" description="Pro residues" evidence="1">
    <location>
        <begin position="294"/>
        <end position="319"/>
    </location>
</feature>
<name>A0A1D9QET6_SCLS1</name>
<feature type="compositionally biased region" description="Low complexity" evidence="1">
    <location>
        <begin position="172"/>
        <end position="192"/>
    </location>
</feature>
<organism evidence="2 3">
    <name type="scientific">Sclerotinia sclerotiorum (strain ATCC 18683 / 1980 / Ss-1)</name>
    <name type="common">White mold</name>
    <name type="synonym">Whetzelinia sclerotiorum</name>
    <dbReference type="NCBI Taxonomy" id="665079"/>
    <lineage>
        <taxon>Eukaryota</taxon>
        <taxon>Fungi</taxon>
        <taxon>Dikarya</taxon>
        <taxon>Ascomycota</taxon>
        <taxon>Pezizomycotina</taxon>
        <taxon>Leotiomycetes</taxon>
        <taxon>Helotiales</taxon>
        <taxon>Sclerotiniaceae</taxon>
        <taxon>Sclerotinia</taxon>
    </lineage>
</organism>
<reference evidence="3" key="1">
    <citation type="journal article" date="2017" name="Genome Biol. Evol.">
        <title>The complete genome sequence of the phytopathogenic fungus Sclerotinia sclerotiorum reveals insights into the genome architecture of broad host range pathogens.</title>
        <authorList>
            <person name="Derbyshire M."/>
            <person name="Denton-Giles M."/>
            <person name="Hegedus D."/>
            <person name="Seifbarghy S."/>
            <person name="Rollins J."/>
            <person name="van Kan J."/>
            <person name="Seidl M.F."/>
            <person name="Faino L."/>
            <person name="Mbengue M."/>
            <person name="Navaud O."/>
            <person name="Raffaele S."/>
            <person name="Hammond-Kosack K."/>
            <person name="Heard S."/>
            <person name="Oliver R."/>
        </authorList>
    </citation>
    <scope>NUCLEOTIDE SEQUENCE [LARGE SCALE GENOMIC DNA]</scope>
    <source>
        <strain evidence="3">ATCC 18683 / 1980 / Ss-1</strain>
    </source>
</reference>
<feature type="region of interest" description="Disordered" evidence="1">
    <location>
        <begin position="257"/>
        <end position="329"/>
    </location>
</feature>
<feature type="compositionally biased region" description="Low complexity" evidence="1">
    <location>
        <begin position="274"/>
        <end position="293"/>
    </location>
</feature>
<feature type="region of interest" description="Disordered" evidence="1">
    <location>
        <begin position="172"/>
        <end position="229"/>
    </location>
</feature>
<feature type="compositionally biased region" description="Low complexity" evidence="1">
    <location>
        <begin position="198"/>
        <end position="213"/>
    </location>
</feature>
<evidence type="ECO:0000313" key="3">
    <source>
        <dbReference type="Proteomes" id="UP000177798"/>
    </source>
</evidence>
<dbReference type="VEuPathDB" id="FungiDB:sscle_11g081690"/>
<proteinExistence type="predicted"/>
<gene>
    <name evidence="2" type="ORF">sscle_11g081690</name>
</gene>